<proteinExistence type="predicted"/>
<evidence type="ECO:0000313" key="1">
    <source>
        <dbReference type="EMBL" id="KAI3711431.1"/>
    </source>
</evidence>
<reference evidence="1 2" key="2">
    <citation type="journal article" date="2022" name="Mol. Ecol. Resour.">
        <title>The genomes of chicory, endive, great burdock and yacon provide insights into Asteraceae paleo-polyploidization history and plant inulin production.</title>
        <authorList>
            <person name="Fan W."/>
            <person name="Wang S."/>
            <person name="Wang H."/>
            <person name="Wang A."/>
            <person name="Jiang F."/>
            <person name="Liu H."/>
            <person name="Zhao H."/>
            <person name="Xu D."/>
            <person name="Zhang Y."/>
        </authorList>
    </citation>
    <scope>NUCLEOTIDE SEQUENCE [LARGE SCALE GENOMIC DNA]</scope>
    <source>
        <strain evidence="2">cv. Punajuju</strain>
        <tissue evidence="1">Leaves</tissue>
    </source>
</reference>
<sequence length="125" mass="14395">MGDIQKFDEDKKVEDEEQQDEGLASKIWDYGSPLYDSYELVSIAHVIEMHQMIFPYVINGSARSVIHPSSYLPYSSVPQSLTMSHPSRKMNNCSFMPSFKLWKMKMNIYSKVKVGALKLCHRIVS</sequence>
<gene>
    <name evidence="1" type="ORF">L2E82_41519</name>
</gene>
<evidence type="ECO:0000313" key="2">
    <source>
        <dbReference type="Proteomes" id="UP001055811"/>
    </source>
</evidence>
<dbReference type="Proteomes" id="UP001055811">
    <property type="component" value="Linkage Group LG07"/>
</dbReference>
<dbReference type="EMBL" id="CM042015">
    <property type="protein sequence ID" value="KAI3711431.1"/>
    <property type="molecule type" value="Genomic_DNA"/>
</dbReference>
<accession>A0ACB9APK7</accession>
<reference evidence="2" key="1">
    <citation type="journal article" date="2022" name="Mol. Ecol. Resour.">
        <title>The genomes of chicory, endive, great burdock and yacon provide insights into Asteraceae palaeo-polyploidization history and plant inulin production.</title>
        <authorList>
            <person name="Fan W."/>
            <person name="Wang S."/>
            <person name="Wang H."/>
            <person name="Wang A."/>
            <person name="Jiang F."/>
            <person name="Liu H."/>
            <person name="Zhao H."/>
            <person name="Xu D."/>
            <person name="Zhang Y."/>
        </authorList>
    </citation>
    <scope>NUCLEOTIDE SEQUENCE [LARGE SCALE GENOMIC DNA]</scope>
    <source>
        <strain evidence="2">cv. Punajuju</strain>
    </source>
</reference>
<protein>
    <submittedName>
        <fullName evidence="1">Uncharacterized protein</fullName>
    </submittedName>
</protein>
<organism evidence="1 2">
    <name type="scientific">Cichorium intybus</name>
    <name type="common">Chicory</name>
    <dbReference type="NCBI Taxonomy" id="13427"/>
    <lineage>
        <taxon>Eukaryota</taxon>
        <taxon>Viridiplantae</taxon>
        <taxon>Streptophyta</taxon>
        <taxon>Embryophyta</taxon>
        <taxon>Tracheophyta</taxon>
        <taxon>Spermatophyta</taxon>
        <taxon>Magnoliopsida</taxon>
        <taxon>eudicotyledons</taxon>
        <taxon>Gunneridae</taxon>
        <taxon>Pentapetalae</taxon>
        <taxon>asterids</taxon>
        <taxon>campanulids</taxon>
        <taxon>Asterales</taxon>
        <taxon>Asteraceae</taxon>
        <taxon>Cichorioideae</taxon>
        <taxon>Cichorieae</taxon>
        <taxon>Cichoriinae</taxon>
        <taxon>Cichorium</taxon>
    </lineage>
</organism>
<comment type="caution">
    <text evidence="1">The sequence shown here is derived from an EMBL/GenBank/DDBJ whole genome shotgun (WGS) entry which is preliminary data.</text>
</comment>
<name>A0ACB9APK7_CICIN</name>
<keyword evidence="2" id="KW-1185">Reference proteome</keyword>